<dbReference type="STRING" id="34085.AB406_0817"/>
<dbReference type="KEGG" id="rag:B739_0953"/>
<evidence type="ECO:0000313" key="2">
    <source>
        <dbReference type="Proteomes" id="UP000006276"/>
    </source>
</evidence>
<name>J9R503_RIEAN</name>
<evidence type="ECO:0000313" key="1">
    <source>
        <dbReference type="EMBL" id="AFR35553.1"/>
    </source>
</evidence>
<organism evidence="1 2">
    <name type="scientific">Riemerella anatipestifer RA-CH-1</name>
    <dbReference type="NCBI Taxonomy" id="1228997"/>
    <lineage>
        <taxon>Bacteria</taxon>
        <taxon>Pseudomonadati</taxon>
        <taxon>Bacteroidota</taxon>
        <taxon>Flavobacteriia</taxon>
        <taxon>Flavobacteriales</taxon>
        <taxon>Weeksellaceae</taxon>
        <taxon>Riemerella</taxon>
    </lineage>
</organism>
<gene>
    <name evidence="1" type="ORF">B739_0953</name>
</gene>
<dbReference type="Proteomes" id="UP000006276">
    <property type="component" value="Chromosome"/>
</dbReference>
<dbReference type="PATRIC" id="fig|1228997.3.peg.948"/>
<dbReference type="EMBL" id="CP003787">
    <property type="protein sequence ID" value="AFR35553.1"/>
    <property type="molecule type" value="Genomic_DNA"/>
</dbReference>
<proteinExistence type="predicted"/>
<dbReference type="HOGENOM" id="CLU_1710389_0_0_10"/>
<reference evidence="1 2" key="1">
    <citation type="submission" date="2012-09" db="EMBL/GenBank/DDBJ databases">
        <title>Riemerella anatipestifer vaccine strains.</title>
        <authorList>
            <person name="Chun C.A."/>
            <person name="Shu W.M."/>
            <person name="Kang Z.D."/>
            <person name="Jia W.X."/>
        </authorList>
    </citation>
    <scope>NUCLEOTIDE SEQUENCE [LARGE SCALE GENOMIC DNA]</scope>
    <source>
        <strain evidence="1 2">RA-CH-1</strain>
    </source>
</reference>
<sequence>MLKQKNRFNFHIKMKGILKIYHPEETLKYHFSKTYCKSVLSNDKILLEVELITSEDMDHVEDDSLQYRFPQLALNISDFPIASKTLEGQTFNINNEEELYAEINLYDDDEAELLDNRLSFSLNDEGVLQLIWEGEVSDFYTNSDEPLSFKLKCHFKEDSIEIED</sequence>
<accession>J9R503</accession>
<keyword evidence="2" id="KW-1185">Reference proteome</keyword>
<dbReference type="AlphaFoldDB" id="J9R503"/>
<protein>
    <submittedName>
        <fullName evidence="1">Uncharacterized protein</fullName>
    </submittedName>
</protein>